<dbReference type="GO" id="GO:0009966">
    <property type="term" value="P:regulation of signal transduction"/>
    <property type="evidence" value="ECO:0007669"/>
    <property type="project" value="TreeGrafter"/>
</dbReference>
<dbReference type="WBParaSite" id="HPBE_0002672001-mRNA-1">
    <property type="protein sequence ID" value="HPBE_0002672001-mRNA-1"/>
    <property type="gene ID" value="HPBE_0002672001"/>
</dbReference>
<dbReference type="PANTHER" id="PTHR24355">
    <property type="entry name" value="G PROTEIN-COUPLED RECEPTOR KINASE/RIBOSOMAL PROTEIN S6 KINASE"/>
    <property type="match status" value="1"/>
</dbReference>
<keyword evidence="8" id="KW-1185">Reference proteome</keyword>
<keyword evidence="1" id="KW-0723">Serine/threonine-protein kinase</keyword>
<keyword evidence="5" id="KW-0067">ATP-binding</keyword>
<dbReference type="EMBL" id="UZAH01040697">
    <property type="protein sequence ID" value="VDP59086.1"/>
    <property type="molecule type" value="Genomic_DNA"/>
</dbReference>
<evidence type="ECO:0000256" key="1">
    <source>
        <dbReference type="ARBA" id="ARBA00022527"/>
    </source>
</evidence>
<evidence type="ECO:0000256" key="2">
    <source>
        <dbReference type="ARBA" id="ARBA00022679"/>
    </source>
</evidence>
<dbReference type="InterPro" id="IPR044926">
    <property type="entry name" value="RGS_subdomain_2"/>
</dbReference>
<dbReference type="Gene3D" id="1.10.167.10">
    <property type="entry name" value="Regulator of G-protein Signalling 4, domain 2"/>
    <property type="match status" value="1"/>
</dbReference>
<dbReference type="GO" id="GO:0001664">
    <property type="term" value="F:G protein-coupled receptor binding"/>
    <property type="evidence" value="ECO:0007669"/>
    <property type="project" value="TreeGrafter"/>
</dbReference>
<gene>
    <name evidence="7" type="ORF">HPBE_LOCUS26719</name>
</gene>
<protein>
    <submittedName>
        <fullName evidence="9">RGS domain-containing protein</fullName>
    </submittedName>
</protein>
<keyword evidence="3" id="KW-0547">Nucleotide-binding</keyword>
<accession>A0A183GVK0</accession>
<keyword evidence="4" id="KW-0418">Kinase</keyword>
<evidence type="ECO:0000256" key="4">
    <source>
        <dbReference type="ARBA" id="ARBA00022777"/>
    </source>
</evidence>
<proteinExistence type="predicted"/>
<evidence type="ECO:0000256" key="5">
    <source>
        <dbReference type="ARBA" id="ARBA00022840"/>
    </source>
</evidence>
<dbReference type="Pfam" id="PF00615">
    <property type="entry name" value="RGS"/>
    <property type="match status" value="1"/>
</dbReference>
<evidence type="ECO:0000256" key="3">
    <source>
        <dbReference type="ARBA" id="ARBA00022741"/>
    </source>
</evidence>
<dbReference type="GO" id="GO:0007186">
    <property type="term" value="P:G protein-coupled receptor signaling pathway"/>
    <property type="evidence" value="ECO:0007669"/>
    <property type="project" value="TreeGrafter"/>
</dbReference>
<keyword evidence="2" id="KW-0808">Transferase</keyword>
<dbReference type="GO" id="GO:0005524">
    <property type="term" value="F:ATP binding"/>
    <property type="evidence" value="ECO:0007669"/>
    <property type="project" value="UniProtKB-KW"/>
</dbReference>
<dbReference type="OrthoDB" id="354826at2759"/>
<dbReference type="Proteomes" id="UP000050761">
    <property type="component" value="Unassembled WGS sequence"/>
</dbReference>
<dbReference type="PANTHER" id="PTHR24355:SF18">
    <property type="entry name" value="G PROTEIN-COUPLED RECEPTOR KINASE"/>
    <property type="match status" value="1"/>
</dbReference>
<evidence type="ECO:0000259" key="6">
    <source>
        <dbReference type="PROSITE" id="PS50132"/>
    </source>
</evidence>
<dbReference type="SMART" id="SM00315">
    <property type="entry name" value="RGS"/>
    <property type="match status" value="1"/>
</dbReference>
<dbReference type="InterPro" id="IPR016137">
    <property type="entry name" value="RGS"/>
</dbReference>
<dbReference type="SUPFAM" id="SSF48097">
    <property type="entry name" value="Regulator of G-protein signaling, RGS"/>
    <property type="match status" value="1"/>
</dbReference>
<dbReference type="AlphaFoldDB" id="A0A183GVK0"/>
<sequence>MQKYLEKTGEIKFEKIFNQKLGFLLLKDFAENIAENACPQIKFYEAIKEYEKMETPEERLTKAREIYDHHIMVEMLAHAHNYSKDSLQHVQYHLLKGCVPPDLFQVRSKGTVMAPILGGMQKLHGKWESNHKPRAPTNLAPPFIAAAGVCGLTRLASVIGPAHKKDNVETTRNSVA</sequence>
<evidence type="ECO:0000313" key="8">
    <source>
        <dbReference type="Proteomes" id="UP000050761"/>
    </source>
</evidence>
<dbReference type="GO" id="GO:0004703">
    <property type="term" value="F:G protein-coupled receptor kinase activity"/>
    <property type="evidence" value="ECO:0007669"/>
    <property type="project" value="TreeGrafter"/>
</dbReference>
<evidence type="ECO:0000313" key="7">
    <source>
        <dbReference type="EMBL" id="VDP59086.1"/>
    </source>
</evidence>
<reference evidence="9" key="2">
    <citation type="submission" date="2019-09" db="UniProtKB">
        <authorList>
            <consortium name="WormBaseParasite"/>
        </authorList>
    </citation>
    <scope>IDENTIFICATION</scope>
</reference>
<dbReference type="PROSITE" id="PS50132">
    <property type="entry name" value="RGS"/>
    <property type="match status" value="1"/>
</dbReference>
<dbReference type="InterPro" id="IPR036305">
    <property type="entry name" value="RGS_sf"/>
</dbReference>
<evidence type="ECO:0000313" key="9">
    <source>
        <dbReference type="WBParaSite" id="HPBE_0002672001-mRNA-1"/>
    </source>
</evidence>
<reference evidence="7 8" key="1">
    <citation type="submission" date="2018-11" db="EMBL/GenBank/DDBJ databases">
        <authorList>
            <consortium name="Pathogen Informatics"/>
        </authorList>
    </citation>
    <scope>NUCLEOTIDE SEQUENCE [LARGE SCALE GENOMIC DNA]</scope>
</reference>
<accession>A0A3P8IVZ1</accession>
<name>A0A183GVK0_HELPZ</name>
<organism evidence="8 9">
    <name type="scientific">Heligmosomoides polygyrus</name>
    <name type="common">Parasitic roundworm</name>
    <dbReference type="NCBI Taxonomy" id="6339"/>
    <lineage>
        <taxon>Eukaryota</taxon>
        <taxon>Metazoa</taxon>
        <taxon>Ecdysozoa</taxon>
        <taxon>Nematoda</taxon>
        <taxon>Chromadorea</taxon>
        <taxon>Rhabditida</taxon>
        <taxon>Rhabditina</taxon>
        <taxon>Rhabditomorpha</taxon>
        <taxon>Strongyloidea</taxon>
        <taxon>Heligmosomidae</taxon>
        <taxon>Heligmosomoides</taxon>
    </lineage>
</organism>
<feature type="domain" description="RGS" evidence="6">
    <location>
        <begin position="12"/>
        <end position="105"/>
    </location>
</feature>